<keyword evidence="4 11" id="KW-0812">Transmembrane</keyword>
<evidence type="ECO:0000256" key="8">
    <source>
        <dbReference type="ARBA" id="ARBA00023065"/>
    </source>
</evidence>
<dbReference type="EnsemblMetazoa" id="G3468.9">
    <property type="protein sequence ID" value="G3468.9:cds"/>
    <property type="gene ID" value="G3468"/>
</dbReference>
<evidence type="ECO:0000256" key="2">
    <source>
        <dbReference type="ARBA" id="ARBA00022448"/>
    </source>
</evidence>
<dbReference type="InterPro" id="IPR013518">
    <property type="entry name" value="K_chnl_inward-rec_Kir_cyto"/>
</dbReference>
<feature type="transmembrane region" description="Helical" evidence="12">
    <location>
        <begin position="90"/>
        <end position="115"/>
    </location>
</feature>
<keyword evidence="7 12" id="KW-1133">Transmembrane helix</keyword>
<dbReference type="PANTHER" id="PTHR11767:SF102">
    <property type="entry name" value="INWARDLY RECTIFYING POTASSIUM CHANNEL 1, ISOFORM F"/>
    <property type="match status" value="1"/>
</dbReference>
<evidence type="ECO:0000313" key="16">
    <source>
        <dbReference type="Proteomes" id="UP000005408"/>
    </source>
</evidence>
<evidence type="ECO:0000256" key="11">
    <source>
        <dbReference type="RuleBase" id="RU003822"/>
    </source>
</evidence>
<feature type="domain" description="Potassium channel inwardly rectifying transmembrane" evidence="13">
    <location>
        <begin position="1"/>
        <end position="119"/>
    </location>
</feature>
<dbReference type="Proteomes" id="UP000005408">
    <property type="component" value="Unassembled WGS sequence"/>
</dbReference>
<dbReference type="Pfam" id="PF01007">
    <property type="entry name" value="IRK"/>
    <property type="match status" value="1"/>
</dbReference>
<dbReference type="InterPro" id="IPR016449">
    <property type="entry name" value="K_chnl_inward-rec_Kir"/>
</dbReference>
<organism evidence="15 16">
    <name type="scientific">Magallana gigas</name>
    <name type="common">Pacific oyster</name>
    <name type="synonym">Crassostrea gigas</name>
    <dbReference type="NCBI Taxonomy" id="29159"/>
    <lineage>
        <taxon>Eukaryota</taxon>
        <taxon>Metazoa</taxon>
        <taxon>Spiralia</taxon>
        <taxon>Lophotrochozoa</taxon>
        <taxon>Mollusca</taxon>
        <taxon>Bivalvia</taxon>
        <taxon>Autobranchia</taxon>
        <taxon>Pteriomorphia</taxon>
        <taxon>Ostreida</taxon>
        <taxon>Ostreoidea</taxon>
        <taxon>Ostreidae</taxon>
        <taxon>Magallana</taxon>
    </lineage>
</organism>
<dbReference type="InterPro" id="IPR041647">
    <property type="entry name" value="IRK_C"/>
</dbReference>
<evidence type="ECO:0000256" key="12">
    <source>
        <dbReference type="SAM" id="Phobius"/>
    </source>
</evidence>
<comment type="similarity">
    <text evidence="11">Belongs to the inward rectifier-type potassium channel (TC 1.A.2.1) family.</text>
</comment>
<dbReference type="EnsemblMetazoa" id="G3468.10">
    <property type="protein sequence ID" value="G3468.10:cds"/>
    <property type="gene ID" value="G3468"/>
</dbReference>
<name>A0A8W8MQP3_MAGGI</name>
<dbReference type="EnsemblMetazoa" id="G3468.6">
    <property type="protein sequence ID" value="G3468.6:cds"/>
    <property type="gene ID" value="G3468"/>
</dbReference>
<dbReference type="EnsemblMetazoa" id="G3468.5">
    <property type="protein sequence ID" value="G3468.5:cds"/>
    <property type="gene ID" value="G3468"/>
</dbReference>
<dbReference type="AlphaFoldDB" id="A0A8W8MQP3"/>
<reference evidence="15" key="1">
    <citation type="submission" date="2022-08" db="UniProtKB">
        <authorList>
            <consortium name="EnsemblMetazoa"/>
        </authorList>
    </citation>
    <scope>IDENTIFICATION</scope>
    <source>
        <strain evidence="15">05x7-T-G4-1.051#20</strain>
    </source>
</reference>
<dbReference type="EnsemblMetazoa" id="G3468.8">
    <property type="protein sequence ID" value="G3468.8:cds"/>
    <property type="gene ID" value="G3468"/>
</dbReference>
<accession>A0A8W8MQP3</accession>
<dbReference type="InterPro" id="IPR040445">
    <property type="entry name" value="Kir_TM"/>
</dbReference>
<dbReference type="EnsemblMetazoa" id="G3468.4">
    <property type="protein sequence ID" value="G3468.4:cds"/>
    <property type="gene ID" value="G3468"/>
</dbReference>
<dbReference type="GO" id="GO:0005242">
    <property type="term" value="F:inward rectifier potassium channel activity"/>
    <property type="evidence" value="ECO:0007669"/>
    <property type="project" value="InterPro"/>
</dbReference>
<keyword evidence="8 11" id="KW-0406">Ion transport</keyword>
<evidence type="ECO:0000259" key="13">
    <source>
        <dbReference type="Pfam" id="PF01007"/>
    </source>
</evidence>
<comment type="subcellular location">
    <subcellularLocation>
        <location evidence="1 11">Membrane</location>
        <topology evidence="1 11">Multi-pass membrane protein</topology>
    </subcellularLocation>
</comment>
<evidence type="ECO:0000256" key="3">
    <source>
        <dbReference type="ARBA" id="ARBA00022538"/>
    </source>
</evidence>
<dbReference type="PANTHER" id="PTHR11767">
    <property type="entry name" value="INWARD RECTIFIER POTASSIUM CHANNEL"/>
    <property type="match status" value="1"/>
</dbReference>
<dbReference type="Pfam" id="PF17655">
    <property type="entry name" value="IRK_C"/>
    <property type="match status" value="1"/>
</dbReference>
<dbReference type="PRINTS" id="PR01320">
    <property type="entry name" value="KIRCHANNEL"/>
</dbReference>
<sequence length="353" mass="40542">MHDFFTTMVDTKWRWNVLIFVSGFVITWLLFALFYWLVSKLHGDLNDVKTTSLRPCFENVNSFTAAYLFSIETQTTIGYGFRYVTEECPYAVVGVILQNIVGAGLQAALAGLVVAKVRRSKKRSNTLMFSSVVCIVEEDGVYKLVIRIGDMRRSHIIGARVRGHLFRTMRSRDSRNHPVMCFPLEFNGEDGSPWLFMAWPTQLVHTINDKSPFWKISRDDLEREDFELVVILDGIVSTTSTILQTQTSYMACDILWGHRFNTMASRYNSNDSLVVDYSSFNRTHPVAIPECSAYQVSVFRKLGYSIIHRDPENNNPSYFEIRKTKEESPSQSRILHYRHNKAVVSTPSRCANL</sequence>
<keyword evidence="2 11" id="KW-0813">Transport</keyword>
<evidence type="ECO:0000256" key="6">
    <source>
        <dbReference type="ARBA" id="ARBA00022958"/>
    </source>
</evidence>
<dbReference type="SUPFAM" id="SSF81296">
    <property type="entry name" value="E set domains"/>
    <property type="match status" value="1"/>
</dbReference>
<dbReference type="SUPFAM" id="SSF81324">
    <property type="entry name" value="Voltage-gated potassium channels"/>
    <property type="match status" value="1"/>
</dbReference>
<evidence type="ECO:0000256" key="9">
    <source>
        <dbReference type="ARBA" id="ARBA00023136"/>
    </source>
</evidence>
<keyword evidence="6 11" id="KW-0630">Potassium</keyword>
<evidence type="ECO:0000313" key="15">
    <source>
        <dbReference type="EnsemblMetazoa" id="G3468.6:cds"/>
    </source>
</evidence>
<dbReference type="GO" id="GO:0034702">
    <property type="term" value="C:monoatomic ion channel complex"/>
    <property type="evidence" value="ECO:0007669"/>
    <property type="project" value="UniProtKB-KW"/>
</dbReference>
<dbReference type="InterPro" id="IPR014756">
    <property type="entry name" value="Ig_E-set"/>
</dbReference>
<keyword evidence="10 11" id="KW-0407">Ion channel</keyword>
<dbReference type="GO" id="GO:0034765">
    <property type="term" value="P:regulation of monoatomic ion transmembrane transport"/>
    <property type="evidence" value="ECO:0007669"/>
    <property type="project" value="TreeGrafter"/>
</dbReference>
<dbReference type="EnsemblMetazoa" id="G3468.3">
    <property type="protein sequence ID" value="G3468.3:cds"/>
    <property type="gene ID" value="G3468"/>
</dbReference>
<evidence type="ECO:0000256" key="5">
    <source>
        <dbReference type="ARBA" id="ARBA00022882"/>
    </source>
</evidence>
<keyword evidence="16" id="KW-1185">Reference proteome</keyword>
<evidence type="ECO:0000259" key="14">
    <source>
        <dbReference type="Pfam" id="PF17655"/>
    </source>
</evidence>
<dbReference type="FunFam" id="1.10.287.70:FF:000019">
    <property type="entry name" value="G protein-activated inward rectifier potassium channel 1"/>
    <property type="match status" value="1"/>
</dbReference>
<evidence type="ECO:0000256" key="7">
    <source>
        <dbReference type="ARBA" id="ARBA00022989"/>
    </source>
</evidence>
<feature type="transmembrane region" description="Helical" evidence="12">
    <location>
        <begin position="17"/>
        <end position="38"/>
    </location>
</feature>
<dbReference type="Gene3D" id="1.10.287.70">
    <property type="match status" value="1"/>
</dbReference>
<proteinExistence type="inferred from homology"/>
<dbReference type="GO" id="GO:0005886">
    <property type="term" value="C:plasma membrane"/>
    <property type="evidence" value="ECO:0007669"/>
    <property type="project" value="TreeGrafter"/>
</dbReference>
<feature type="domain" description="Inward rectifier potassium channel C-terminal" evidence="14">
    <location>
        <begin position="127"/>
        <end position="297"/>
    </location>
</feature>
<evidence type="ECO:0000256" key="10">
    <source>
        <dbReference type="ARBA" id="ARBA00023303"/>
    </source>
</evidence>
<dbReference type="Gene3D" id="2.60.40.1400">
    <property type="entry name" value="G protein-activated inward rectifier potassium channel 1"/>
    <property type="match status" value="1"/>
</dbReference>
<keyword evidence="9 12" id="KW-0472">Membrane</keyword>
<evidence type="ECO:0000256" key="1">
    <source>
        <dbReference type="ARBA" id="ARBA00004141"/>
    </source>
</evidence>
<keyword evidence="5 11" id="KW-0851">Voltage-gated channel</keyword>
<evidence type="ECO:0000256" key="4">
    <source>
        <dbReference type="ARBA" id="ARBA00022692"/>
    </source>
</evidence>
<keyword evidence="3 11" id="KW-0633">Potassium transport</keyword>
<protein>
    <submittedName>
        <fullName evidence="15">Uncharacterized protein</fullName>
    </submittedName>
</protein>
<dbReference type="GO" id="GO:1990573">
    <property type="term" value="P:potassium ion import across plasma membrane"/>
    <property type="evidence" value="ECO:0007669"/>
    <property type="project" value="TreeGrafter"/>
</dbReference>